<keyword evidence="5 9" id="KW-0479">Metal-binding</keyword>
<keyword evidence="7 9" id="KW-0408">Iron</keyword>
<dbReference type="PANTHER" id="PTHR24305:SF166">
    <property type="entry name" value="CYTOCHROME P450 12A4, MITOCHONDRIAL-RELATED"/>
    <property type="match status" value="1"/>
</dbReference>
<feature type="binding site" description="axial binding residue" evidence="9">
    <location>
        <position position="451"/>
    </location>
    <ligand>
        <name>heme</name>
        <dbReference type="ChEBI" id="CHEBI:30413"/>
    </ligand>
    <ligandPart>
        <name>Fe</name>
        <dbReference type="ChEBI" id="CHEBI:18248"/>
    </ligandPart>
</feature>
<dbReference type="PRINTS" id="PR00463">
    <property type="entry name" value="EP450I"/>
</dbReference>
<dbReference type="PROSITE" id="PS00086">
    <property type="entry name" value="CYTOCHROME_P450"/>
    <property type="match status" value="1"/>
</dbReference>
<keyword evidence="8 10" id="KW-0503">Monooxygenase</keyword>
<evidence type="ECO:0000313" key="11">
    <source>
        <dbReference type="EMBL" id="EMD34485.1"/>
    </source>
</evidence>
<proteinExistence type="inferred from homology"/>
<keyword evidence="4 9" id="KW-0349">Heme</keyword>
<comment type="cofactor">
    <cofactor evidence="1 9">
        <name>heme</name>
        <dbReference type="ChEBI" id="CHEBI:30413"/>
    </cofactor>
</comment>
<evidence type="ECO:0000256" key="5">
    <source>
        <dbReference type="ARBA" id="ARBA00022723"/>
    </source>
</evidence>
<keyword evidence="12" id="KW-1185">Reference proteome</keyword>
<dbReference type="EMBL" id="KB445803">
    <property type="protein sequence ID" value="EMD34485.1"/>
    <property type="molecule type" value="Genomic_DNA"/>
</dbReference>
<dbReference type="SUPFAM" id="SSF48264">
    <property type="entry name" value="Cytochrome P450"/>
    <property type="match status" value="1"/>
</dbReference>
<dbReference type="InterPro" id="IPR017972">
    <property type="entry name" value="Cyt_P450_CS"/>
</dbReference>
<comment type="pathway">
    <text evidence="2">Secondary metabolite biosynthesis.</text>
</comment>
<dbReference type="STRING" id="914234.M2QQP5"/>
<dbReference type="GO" id="GO:0020037">
    <property type="term" value="F:heme binding"/>
    <property type="evidence" value="ECO:0007669"/>
    <property type="project" value="InterPro"/>
</dbReference>
<dbReference type="PRINTS" id="PR00385">
    <property type="entry name" value="P450"/>
</dbReference>
<evidence type="ECO:0000256" key="8">
    <source>
        <dbReference type="ARBA" id="ARBA00023033"/>
    </source>
</evidence>
<name>M2QQP5_CERS8</name>
<evidence type="ECO:0000256" key="6">
    <source>
        <dbReference type="ARBA" id="ARBA00023002"/>
    </source>
</evidence>
<gene>
    <name evidence="11" type="ORF">CERSUDRAFT_97741</name>
</gene>
<keyword evidence="6 10" id="KW-0560">Oxidoreductase</keyword>
<evidence type="ECO:0000256" key="3">
    <source>
        <dbReference type="ARBA" id="ARBA00010617"/>
    </source>
</evidence>
<evidence type="ECO:0000256" key="10">
    <source>
        <dbReference type="RuleBase" id="RU000461"/>
    </source>
</evidence>
<evidence type="ECO:0000256" key="4">
    <source>
        <dbReference type="ARBA" id="ARBA00022617"/>
    </source>
</evidence>
<protein>
    <recommendedName>
        <fullName evidence="13">Cytochrome P450</fullName>
    </recommendedName>
</protein>
<dbReference type="AlphaFoldDB" id="M2QQP5"/>
<dbReference type="HOGENOM" id="CLU_001570_5_11_1"/>
<dbReference type="GO" id="GO:0004497">
    <property type="term" value="F:monooxygenase activity"/>
    <property type="evidence" value="ECO:0007669"/>
    <property type="project" value="UniProtKB-KW"/>
</dbReference>
<dbReference type="InterPro" id="IPR036396">
    <property type="entry name" value="Cyt_P450_sf"/>
</dbReference>
<comment type="similarity">
    <text evidence="3 10">Belongs to the cytochrome P450 family.</text>
</comment>
<organism evidence="11 12">
    <name type="scientific">Ceriporiopsis subvermispora (strain B)</name>
    <name type="common">White-rot fungus</name>
    <name type="synonym">Gelatoporia subvermispora</name>
    <dbReference type="NCBI Taxonomy" id="914234"/>
    <lineage>
        <taxon>Eukaryota</taxon>
        <taxon>Fungi</taxon>
        <taxon>Dikarya</taxon>
        <taxon>Basidiomycota</taxon>
        <taxon>Agaricomycotina</taxon>
        <taxon>Agaricomycetes</taxon>
        <taxon>Polyporales</taxon>
        <taxon>Gelatoporiaceae</taxon>
        <taxon>Gelatoporia</taxon>
    </lineage>
</organism>
<dbReference type="Gene3D" id="1.10.630.10">
    <property type="entry name" value="Cytochrome P450"/>
    <property type="match status" value="1"/>
</dbReference>
<evidence type="ECO:0008006" key="13">
    <source>
        <dbReference type="Google" id="ProtNLM"/>
    </source>
</evidence>
<dbReference type="Pfam" id="PF00067">
    <property type="entry name" value="p450"/>
    <property type="match status" value="1"/>
</dbReference>
<dbReference type="Proteomes" id="UP000016930">
    <property type="component" value="Unassembled WGS sequence"/>
</dbReference>
<sequence>MNVLVVAALAVVAAALVFVMRRRANKTFEYIRGPPSPSWLFGNILEFNRQDQAGDLDFKWCGEFGPTWRLHGILGQPILMTADPKALQHIYHKSGYNYRKTMEQTEATRMFSGPGIIWASGAVHQRHRKVMNPAFSAPQLRTFVPLFQRHIRKAALDIIGDAAFDYSFGAQSSTATHLLDAYANVFVDAGMYPPKVDLLIKASMEYVPQALLRVTEYLPLKDVVRTRKVRKAFEQEAVQLLKNKTERLVAGEEGKKDVMSLLVKANASENPKTRLSDAEMTAQMATITIAGHDTTATTLTWLFYELAKHPEYQSKMREEIRVARSSMTARGENSFSPDDLDSMTYCMAALKETLRFHAIVHGLPRVAVRDDIIPLQYPVVSNTGELIREVPIRAGQQIFTSFCAYNRLSQVWGVNADVWDPTRFLESDVKRETNVGVFANLMTFSAGLRGCIGWRFSVMESQALIAEILEKFAFSLPPTPPEIQRLPAGVMAPGVRGKTEMGIQMPLQISIVE</sequence>
<reference evidence="11 12" key="1">
    <citation type="journal article" date="2012" name="Proc. Natl. Acad. Sci. U.S.A.">
        <title>Comparative genomics of Ceriporiopsis subvermispora and Phanerochaete chrysosporium provide insight into selective ligninolysis.</title>
        <authorList>
            <person name="Fernandez-Fueyo E."/>
            <person name="Ruiz-Duenas F.J."/>
            <person name="Ferreira P."/>
            <person name="Floudas D."/>
            <person name="Hibbett D.S."/>
            <person name="Canessa P."/>
            <person name="Larrondo L.F."/>
            <person name="James T.Y."/>
            <person name="Seelenfreund D."/>
            <person name="Lobos S."/>
            <person name="Polanco R."/>
            <person name="Tello M."/>
            <person name="Honda Y."/>
            <person name="Watanabe T."/>
            <person name="Watanabe T."/>
            <person name="Ryu J.S."/>
            <person name="Kubicek C.P."/>
            <person name="Schmoll M."/>
            <person name="Gaskell J."/>
            <person name="Hammel K.E."/>
            <person name="St John F.J."/>
            <person name="Vanden Wymelenberg A."/>
            <person name="Sabat G."/>
            <person name="Splinter BonDurant S."/>
            <person name="Syed K."/>
            <person name="Yadav J.S."/>
            <person name="Doddapaneni H."/>
            <person name="Subramanian V."/>
            <person name="Lavin J.L."/>
            <person name="Oguiza J.A."/>
            <person name="Perez G."/>
            <person name="Pisabarro A.G."/>
            <person name="Ramirez L."/>
            <person name="Santoyo F."/>
            <person name="Master E."/>
            <person name="Coutinho P.M."/>
            <person name="Henrissat B."/>
            <person name="Lombard V."/>
            <person name="Magnuson J.K."/>
            <person name="Kuees U."/>
            <person name="Hori C."/>
            <person name="Igarashi K."/>
            <person name="Samejima M."/>
            <person name="Held B.W."/>
            <person name="Barry K.W."/>
            <person name="LaButti K.M."/>
            <person name="Lapidus A."/>
            <person name="Lindquist E.A."/>
            <person name="Lucas S.M."/>
            <person name="Riley R."/>
            <person name="Salamov A.A."/>
            <person name="Hoffmeister D."/>
            <person name="Schwenk D."/>
            <person name="Hadar Y."/>
            <person name="Yarden O."/>
            <person name="de Vries R.P."/>
            <person name="Wiebenga A."/>
            <person name="Stenlid J."/>
            <person name="Eastwood D."/>
            <person name="Grigoriev I.V."/>
            <person name="Berka R.M."/>
            <person name="Blanchette R.A."/>
            <person name="Kersten P."/>
            <person name="Martinez A.T."/>
            <person name="Vicuna R."/>
            <person name="Cullen D."/>
        </authorList>
    </citation>
    <scope>NUCLEOTIDE SEQUENCE [LARGE SCALE GENOMIC DNA]</scope>
    <source>
        <strain evidence="11 12">B</strain>
    </source>
</reference>
<evidence type="ECO:0000313" key="12">
    <source>
        <dbReference type="Proteomes" id="UP000016930"/>
    </source>
</evidence>
<evidence type="ECO:0000256" key="1">
    <source>
        <dbReference type="ARBA" id="ARBA00001971"/>
    </source>
</evidence>
<dbReference type="PANTHER" id="PTHR24305">
    <property type="entry name" value="CYTOCHROME P450"/>
    <property type="match status" value="1"/>
</dbReference>
<evidence type="ECO:0000256" key="9">
    <source>
        <dbReference type="PIRSR" id="PIRSR602401-1"/>
    </source>
</evidence>
<dbReference type="GO" id="GO:0005506">
    <property type="term" value="F:iron ion binding"/>
    <property type="evidence" value="ECO:0007669"/>
    <property type="project" value="InterPro"/>
</dbReference>
<dbReference type="InterPro" id="IPR002401">
    <property type="entry name" value="Cyt_P450_E_grp-I"/>
</dbReference>
<dbReference type="GO" id="GO:0016705">
    <property type="term" value="F:oxidoreductase activity, acting on paired donors, with incorporation or reduction of molecular oxygen"/>
    <property type="evidence" value="ECO:0007669"/>
    <property type="project" value="InterPro"/>
</dbReference>
<dbReference type="InterPro" id="IPR001128">
    <property type="entry name" value="Cyt_P450"/>
</dbReference>
<dbReference type="InterPro" id="IPR050121">
    <property type="entry name" value="Cytochrome_P450_monoxygenase"/>
</dbReference>
<dbReference type="OrthoDB" id="1470350at2759"/>
<evidence type="ECO:0000256" key="7">
    <source>
        <dbReference type="ARBA" id="ARBA00023004"/>
    </source>
</evidence>
<evidence type="ECO:0000256" key="2">
    <source>
        <dbReference type="ARBA" id="ARBA00005179"/>
    </source>
</evidence>
<accession>M2QQP5</accession>